<dbReference type="RefSeq" id="XP_062677931.1">
    <property type="nucleotide sequence ID" value="XM_062823449.1"/>
</dbReference>
<dbReference type="AlphaFoldDB" id="A0AAE0MND5"/>
<feature type="region of interest" description="Disordered" evidence="1">
    <location>
        <begin position="218"/>
        <end position="254"/>
    </location>
</feature>
<reference evidence="2" key="1">
    <citation type="journal article" date="2023" name="Mol. Phylogenet. Evol.">
        <title>Genome-scale phylogeny and comparative genomics of the fungal order Sordariales.</title>
        <authorList>
            <person name="Hensen N."/>
            <person name="Bonometti L."/>
            <person name="Westerberg I."/>
            <person name="Brannstrom I.O."/>
            <person name="Guillou S."/>
            <person name="Cros-Aarteil S."/>
            <person name="Calhoun S."/>
            <person name="Haridas S."/>
            <person name="Kuo A."/>
            <person name="Mondo S."/>
            <person name="Pangilinan J."/>
            <person name="Riley R."/>
            <person name="LaButti K."/>
            <person name="Andreopoulos B."/>
            <person name="Lipzen A."/>
            <person name="Chen C."/>
            <person name="Yan M."/>
            <person name="Daum C."/>
            <person name="Ng V."/>
            <person name="Clum A."/>
            <person name="Steindorff A."/>
            <person name="Ohm R.A."/>
            <person name="Martin F."/>
            <person name="Silar P."/>
            <person name="Natvig D.O."/>
            <person name="Lalanne C."/>
            <person name="Gautier V."/>
            <person name="Ament-Velasquez S.L."/>
            <person name="Kruys A."/>
            <person name="Hutchinson M.I."/>
            <person name="Powell A.J."/>
            <person name="Barry K."/>
            <person name="Miller A.N."/>
            <person name="Grigoriev I.V."/>
            <person name="Debuchy R."/>
            <person name="Gladieux P."/>
            <person name="Hiltunen Thoren M."/>
            <person name="Johannesson H."/>
        </authorList>
    </citation>
    <scope>NUCLEOTIDE SEQUENCE</scope>
    <source>
        <strain evidence="2">CBS 560.94</strain>
    </source>
</reference>
<feature type="compositionally biased region" description="Basic and acidic residues" evidence="1">
    <location>
        <begin position="239"/>
        <end position="254"/>
    </location>
</feature>
<dbReference type="EMBL" id="JAUEPP010000008">
    <property type="protein sequence ID" value="KAK3338480.1"/>
    <property type="molecule type" value="Genomic_DNA"/>
</dbReference>
<sequence length="254" mass="28882">MTDHEEAEVKRRAAISQEGLPRGHGTCHSILPVTHDAPTDHEGAEVKPSAVISQKGRHDKKRACLEATLRNMDTCHSIFPRTDLQRLQTTKKQNSNHSRTAIRQKGRRNSASRLRFAIWHLPLHLRACLSPLKSGSEVFRAVFSECCLETSEHFSTEIAPQIPVLKFRVPLSICCQSSFIKLPNFRVQHSIPKELQNVSEPNSEFQDGPCNFSENHFRKPTSEGHFRGDKHALTLPKHSRTDREQAELKPLDHR</sequence>
<proteinExistence type="predicted"/>
<keyword evidence="3" id="KW-1185">Reference proteome</keyword>
<gene>
    <name evidence="2" type="ORF">B0H65DRAFT_324137</name>
</gene>
<feature type="region of interest" description="Disordered" evidence="1">
    <location>
        <begin position="88"/>
        <end position="108"/>
    </location>
</feature>
<dbReference type="GeneID" id="87860603"/>
<evidence type="ECO:0000313" key="3">
    <source>
        <dbReference type="Proteomes" id="UP001278500"/>
    </source>
</evidence>
<comment type="caution">
    <text evidence="2">The sequence shown here is derived from an EMBL/GenBank/DDBJ whole genome shotgun (WGS) entry which is preliminary data.</text>
</comment>
<evidence type="ECO:0000313" key="2">
    <source>
        <dbReference type="EMBL" id="KAK3338480.1"/>
    </source>
</evidence>
<organism evidence="2 3">
    <name type="scientific">Neurospora tetraspora</name>
    <dbReference type="NCBI Taxonomy" id="94610"/>
    <lineage>
        <taxon>Eukaryota</taxon>
        <taxon>Fungi</taxon>
        <taxon>Dikarya</taxon>
        <taxon>Ascomycota</taxon>
        <taxon>Pezizomycotina</taxon>
        <taxon>Sordariomycetes</taxon>
        <taxon>Sordariomycetidae</taxon>
        <taxon>Sordariales</taxon>
        <taxon>Sordariaceae</taxon>
        <taxon>Neurospora</taxon>
    </lineage>
</organism>
<dbReference type="Proteomes" id="UP001278500">
    <property type="component" value="Unassembled WGS sequence"/>
</dbReference>
<name>A0AAE0MND5_9PEZI</name>
<feature type="compositionally biased region" description="Polar residues" evidence="1">
    <location>
        <begin position="88"/>
        <end position="99"/>
    </location>
</feature>
<feature type="compositionally biased region" description="Basic and acidic residues" evidence="1">
    <location>
        <begin position="1"/>
        <end position="11"/>
    </location>
</feature>
<feature type="compositionally biased region" description="Basic and acidic residues" evidence="1">
    <location>
        <begin position="218"/>
        <end position="232"/>
    </location>
</feature>
<feature type="region of interest" description="Disordered" evidence="1">
    <location>
        <begin position="1"/>
        <end position="57"/>
    </location>
</feature>
<reference evidence="2" key="2">
    <citation type="submission" date="2023-06" db="EMBL/GenBank/DDBJ databases">
        <authorList>
            <consortium name="Lawrence Berkeley National Laboratory"/>
            <person name="Haridas S."/>
            <person name="Hensen N."/>
            <person name="Bonometti L."/>
            <person name="Westerberg I."/>
            <person name="Brannstrom I.O."/>
            <person name="Guillou S."/>
            <person name="Cros-Aarteil S."/>
            <person name="Calhoun S."/>
            <person name="Kuo A."/>
            <person name="Mondo S."/>
            <person name="Pangilinan J."/>
            <person name="Riley R."/>
            <person name="Labutti K."/>
            <person name="Andreopoulos B."/>
            <person name="Lipzen A."/>
            <person name="Chen C."/>
            <person name="Yanf M."/>
            <person name="Daum C."/>
            <person name="Ng V."/>
            <person name="Clum A."/>
            <person name="Steindorff A."/>
            <person name="Ohm R."/>
            <person name="Martin F."/>
            <person name="Silar P."/>
            <person name="Natvig D."/>
            <person name="Lalanne C."/>
            <person name="Gautier V."/>
            <person name="Ament-Velasquez S.L."/>
            <person name="Kruys A."/>
            <person name="Hutchinson M.I."/>
            <person name="Powell A.J."/>
            <person name="Barry K."/>
            <person name="Miller A.N."/>
            <person name="Grigoriev I.V."/>
            <person name="Debuchy R."/>
            <person name="Gladieux P."/>
            <person name="Thoren M.H."/>
            <person name="Johannesson H."/>
        </authorList>
    </citation>
    <scope>NUCLEOTIDE SEQUENCE</scope>
    <source>
        <strain evidence="2">CBS 560.94</strain>
    </source>
</reference>
<accession>A0AAE0MND5</accession>
<protein>
    <submittedName>
        <fullName evidence="2">Uncharacterized protein</fullName>
    </submittedName>
</protein>
<evidence type="ECO:0000256" key="1">
    <source>
        <dbReference type="SAM" id="MobiDB-lite"/>
    </source>
</evidence>